<dbReference type="KEGG" id="sna:Snas_2204"/>
<dbReference type="OrthoDB" id="5198800at2"/>
<feature type="compositionally biased region" description="Basic and acidic residues" evidence="1">
    <location>
        <begin position="294"/>
        <end position="313"/>
    </location>
</feature>
<dbReference type="AlphaFoldDB" id="D3Q228"/>
<accession>D3Q228</accession>
<dbReference type="NCBIfam" id="TIGR03544">
    <property type="entry name" value="DivI1A_domain"/>
    <property type="match status" value="2"/>
</dbReference>
<feature type="compositionally biased region" description="Gly residues" evidence="1">
    <location>
        <begin position="95"/>
        <end position="104"/>
    </location>
</feature>
<dbReference type="Proteomes" id="UP000000844">
    <property type="component" value="Chromosome"/>
</dbReference>
<feature type="region of interest" description="Disordered" evidence="1">
    <location>
        <begin position="85"/>
        <end position="611"/>
    </location>
</feature>
<protein>
    <recommendedName>
        <fullName evidence="4">DivIVA domain protein</fullName>
    </recommendedName>
</protein>
<organism evidence="2 3">
    <name type="scientific">Stackebrandtia nassauensis (strain DSM 44728 / CIP 108903 / NRRL B-16338 / NBRC 102104 / LLR-40K-21)</name>
    <dbReference type="NCBI Taxonomy" id="446470"/>
    <lineage>
        <taxon>Bacteria</taxon>
        <taxon>Bacillati</taxon>
        <taxon>Actinomycetota</taxon>
        <taxon>Actinomycetes</taxon>
        <taxon>Glycomycetales</taxon>
        <taxon>Glycomycetaceae</taxon>
        <taxon>Stackebrandtia</taxon>
    </lineage>
</organism>
<feature type="compositionally biased region" description="Pro residues" evidence="1">
    <location>
        <begin position="412"/>
        <end position="430"/>
    </location>
</feature>
<dbReference type="InterPro" id="IPR019933">
    <property type="entry name" value="DivIVA_domain"/>
</dbReference>
<dbReference type="STRING" id="446470.Snas_2204"/>
<name>D3Q228_STANL</name>
<feature type="compositionally biased region" description="Pro residues" evidence="1">
    <location>
        <begin position="259"/>
        <end position="281"/>
    </location>
</feature>
<dbReference type="EMBL" id="CP001778">
    <property type="protein sequence ID" value="ADD41895.1"/>
    <property type="molecule type" value="Genomic_DNA"/>
</dbReference>
<dbReference type="Gene3D" id="6.10.250.660">
    <property type="match status" value="2"/>
</dbReference>
<dbReference type="HOGENOM" id="CLU_395813_0_0_11"/>
<feature type="compositionally biased region" description="Basic and acidic residues" evidence="1">
    <location>
        <begin position="478"/>
        <end position="490"/>
    </location>
</feature>
<reference evidence="2 3" key="1">
    <citation type="journal article" date="2009" name="Stand. Genomic Sci.">
        <title>Complete genome sequence of Stackebrandtia nassauensis type strain (LLR-40K-21).</title>
        <authorList>
            <person name="Munk C."/>
            <person name="Lapidus A."/>
            <person name="Copeland A."/>
            <person name="Jando M."/>
            <person name="Mayilraj S."/>
            <person name="Glavina Del Rio T."/>
            <person name="Nolan M."/>
            <person name="Chen F."/>
            <person name="Lucas S."/>
            <person name="Tice H."/>
            <person name="Cheng J.F."/>
            <person name="Han C."/>
            <person name="Detter J.C."/>
            <person name="Bruce D."/>
            <person name="Goodwin L."/>
            <person name="Chain P."/>
            <person name="Pitluck S."/>
            <person name="Goker M."/>
            <person name="Ovchinikova G."/>
            <person name="Pati A."/>
            <person name="Ivanova N."/>
            <person name="Mavromatis K."/>
            <person name="Chen A."/>
            <person name="Palaniappan K."/>
            <person name="Land M."/>
            <person name="Hauser L."/>
            <person name="Chang Y.J."/>
            <person name="Jeffries C.D."/>
            <person name="Bristow J."/>
            <person name="Eisen J.A."/>
            <person name="Markowitz V."/>
            <person name="Hugenholtz P."/>
            <person name="Kyrpides N.C."/>
            <person name="Klenk H.P."/>
        </authorList>
    </citation>
    <scope>NUCLEOTIDE SEQUENCE [LARGE SCALE GENOMIC DNA]</scope>
    <source>
        <strain evidence="3">DSM 44728 / CIP 108903 / NRRL B-16338 / NBRC 102104 / LLR-40K-21</strain>
    </source>
</reference>
<evidence type="ECO:0000313" key="2">
    <source>
        <dbReference type="EMBL" id="ADD41895.1"/>
    </source>
</evidence>
<dbReference type="eggNOG" id="COG3599">
    <property type="taxonomic scope" value="Bacteria"/>
</dbReference>
<evidence type="ECO:0000313" key="3">
    <source>
        <dbReference type="Proteomes" id="UP000000844"/>
    </source>
</evidence>
<feature type="compositionally biased region" description="Pro residues" evidence="1">
    <location>
        <begin position="493"/>
        <end position="509"/>
    </location>
</feature>
<gene>
    <name evidence="2" type="ordered locus">Snas_2204</name>
</gene>
<feature type="compositionally biased region" description="Basic and acidic residues" evidence="1">
    <location>
        <begin position="345"/>
        <end position="370"/>
    </location>
</feature>
<feature type="compositionally biased region" description="Basic and acidic residues" evidence="1">
    <location>
        <begin position="568"/>
        <end position="596"/>
    </location>
</feature>
<proteinExistence type="predicted"/>
<keyword evidence="3" id="KW-1185">Reference proteome</keyword>
<feature type="compositionally biased region" description="Low complexity" evidence="1">
    <location>
        <begin position="116"/>
        <end position="132"/>
    </location>
</feature>
<feature type="compositionally biased region" description="Basic and acidic residues" evidence="1">
    <location>
        <begin position="377"/>
        <end position="400"/>
    </location>
</feature>
<sequence length="696" mass="75192">MAGQGDRFRRRALSRGYKVDEVDAFLDRVEATLAGEPMGAPVPSQEVDDVVFRVRFGGYDEWQVDVYLDRIARQLGELEERGVLGRAPSPEFAGGPAGNAGGRDAGMPMRDSGPVPMHDGPPMRGDGPMRDGPMPPPMHDGPPMRGDGPMPPRDMPMRDGPMMSPPREPMGPRDFGPPRDMPMRDTPPPPDMTMPMREAPMPPRDMPMRDTPGPMREPSPPRDMPMRQQAPMHGGSEPTMMMNQASPPRDLPPMRDEPSTPPPMNRRPGPPPPPPGGPGPGPGSAAPIEDDGEGFGHLRPSDDEGFGHLRGGDDFDDPFAGHRGRRGGAPAGFESAAPMSGPPHPQDDRFGGPPPPDDRFGGPPPPDDRFGGPPPPPDDRFGGPPPPDDRFGGPPPDDRFGPPSGHFDAEPRPPQPGGMMPPPPPPPPPGQWGEPVSPAGPPGFDRRPPEPFDQDADMTRPLRRPMGDPPPTLPDSELTQRLRRGGEDRFGAAPPPPPPPPGPGRGGPPPRRDMEPPTPPRGVSGDPDIPTMAHPVIQNPPGGRPPSPYDDPQGYRDGPPGGPGGPDSGRRNPYEGRPYEGRGVFDEPGRHGRDEMTTEMNAGDSPFQPEDVQRVEQLRSSFKPRRFGSGYDPVQVTRIFDAMSSNMTKRSPVAVTDKELDTRQFSLVQQGYFEPEVDAALREVRDIFAKRGMIRD</sequence>
<evidence type="ECO:0008006" key="4">
    <source>
        <dbReference type="Google" id="ProtNLM"/>
    </source>
</evidence>
<evidence type="ECO:0000256" key="1">
    <source>
        <dbReference type="SAM" id="MobiDB-lite"/>
    </source>
</evidence>